<gene>
    <name evidence="1" type="ORF">ADIAG_02932</name>
</gene>
<comment type="caution">
    <text evidence="1">The sequence shown here is derived from an EMBL/GenBank/DDBJ whole genome shotgun (WGS) entry which is preliminary data.</text>
</comment>
<dbReference type="Proteomes" id="UP000012015">
    <property type="component" value="Unassembled WGS sequence"/>
</dbReference>
<accession>M7MMH8</accession>
<dbReference type="EMBL" id="AOCK01000009">
    <property type="protein sequence ID" value="EMQ97552.1"/>
    <property type="molecule type" value="Genomic_DNA"/>
</dbReference>
<evidence type="ECO:0000313" key="2">
    <source>
        <dbReference type="Proteomes" id="UP000012015"/>
    </source>
</evidence>
<reference evidence="1 2" key="1">
    <citation type="journal article" date="2013" name="Genome Announc.">
        <title>Draft Genome Sequence of Arthrobacter gangotriensis Strain Lz1yT, Isolated from a Penguin Rookery Soil Sample Collected in Antarctica, near the Indian Station Dakshin Gangotri.</title>
        <authorList>
            <person name="Shivaji S."/>
            <person name="Ara S."/>
            <person name="Bandi S."/>
            <person name="Singh A."/>
            <person name="Kumar Pinnaka A."/>
        </authorList>
    </citation>
    <scope>NUCLEOTIDE SEQUENCE [LARGE SCALE GENOMIC DNA]</scope>
    <source>
        <strain evidence="1 2">Lz1y</strain>
    </source>
</reference>
<organism evidence="1 2">
    <name type="scientific">Paeniglutamicibacter gangotriensis Lz1y</name>
    <dbReference type="NCBI Taxonomy" id="1276920"/>
    <lineage>
        <taxon>Bacteria</taxon>
        <taxon>Bacillati</taxon>
        <taxon>Actinomycetota</taxon>
        <taxon>Actinomycetes</taxon>
        <taxon>Micrococcales</taxon>
        <taxon>Micrococcaceae</taxon>
        <taxon>Paeniglutamicibacter</taxon>
    </lineage>
</organism>
<protein>
    <submittedName>
        <fullName evidence="1">Uncharacterized protein</fullName>
    </submittedName>
</protein>
<name>M7MMH8_9MICC</name>
<sequence>MSVAATWNRTILANAPLKMFSTVNDQVNGICAVVAAGTIVASDTSSPADRIVGIFRRLGYKS</sequence>
<evidence type="ECO:0000313" key="1">
    <source>
        <dbReference type="EMBL" id="EMQ97552.1"/>
    </source>
</evidence>
<dbReference type="STRING" id="1276920.ADIAG_02932"/>
<dbReference type="AlphaFoldDB" id="M7MMH8"/>
<proteinExistence type="predicted"/>
<dbReference type="PATRIC" id="fig|1276920.7.peg.2935"/>
<keyword evidence="2" id="KW-1185">Reference proteome</keyword>